<evidence type="ECO:0000313" key="2">
    <source>
        <dbReference type="EMBL" id="KAK9761492.1"/>
    </source>
</evidence>
<keyword evidence="3" id="KW-1185">Reference proteome</keyword>
<comment type="caution">
    <text evidence="2">The sequence shown here is derived from an EMBL/GenBank/DDBJ whole genome shotgun (WGS) entry which is preliminary data.</text>
</comment>
<feature type="region of interest" description="Disordered" evidence="1">
    <location>
        <begin position="1"/>
        <end position="27"/>
    </location>
</feature>
<organism evidence="2 3">
    <name type="scientific">Basidiobolus ranarum</name>
    <dbReference type="NCBI Taxonomy" id="34480"/>
    <lineage>
        <taxon>Eukaryota</taxon>
        <taxon>Fungi</taxon>
        <taxon>Fungi incertae sedis</taxon>
        <taxon>Zoopagomycota</taxon>
        <taxon>Entomophthoromycotina</taxon>
        <taxon>Basidiobolomycetes</taxon>
        <taxon>Basidiobolales</taxon>
        <taxon>Basidiobolaceae</taxon>
        <taxon>Basidiobolus</taxon>
    </lineage>
</organism>
<protein>
    <submittedName>
        <fullName evidence="2">Uncharacterized protein</fullName>
    </submittedName>
</protein>
<name>A0ABR2WJ16_9FUNG</name>
<evidence type="ECO:0000256" key="1">
    <source>
        <dbReference type="SAM" id="MobiDB-lite"/>
    </source>
</evidence>
<feature type="compositionally biased region" description="Basic residues" evidence="1">
    <location>
        <begin position="1"/>
        <end position="13"/>
    </location>
</feature>
<dbReference type="EMBL" id="JASJQH010001365">
    <property type="protein sequence ID" value="KAK9761492.1"/>
    <property type="molecule type" value="Genomic_DNA"/>
</dbReference>
<accession>A0ABR2WJ16</accession>
<sequence>MSKRKSSRSKRYSSRSTNSAKSNRNSDHMELCTVERGIGSNTLNILVDNEIQYVLKSKRKLLSKNTHFYDASNRKLLYQAKGRGLLGYMSIKSQIYAIDMKFLRPKFSRGIYGFEVNGVDYFWDFEYASHLRCFTTHNMNLVAQYFWSSSLSPSPFHQGSGSSTELKLRHQPHQKRFEPLAHLVILRKGSDSPVARSIITFTGLLLLKNSIW</sequence>
<reference evidence="2 3" key="1">
    <citation type="submission" date="2023-04" db="EMBL/GenBank/DDBJ databases">
        <title>Genome of Basidiobolus ranarum AG-B5.</title>
        <authorList>
            <person name="Stajich J.E."/>
            <person name="Carter-House D."/>
            <person name="Gryganskyi A."/>
        </authorList>
    </citation>
    <scope>NUCLEOTIDE SEQUENCE [LARGE SCALE GENOMIC DNA]</scope>
    <source>
        <strain evidence="2 3">AG-B5</strain>
    </source>
</reference>
<gene>
    <name evidence="2" type="ORF">K7432_013573</name>
</gene>
<evidence type="ECO:0000313" key="3">
    <source>
        <dbReference type="Proteomes" id="UP001479436"/>
    </source>
</evidence>
<proteinExistence type="predicted"/>
<dbReference type="Proteomes" id="UP001479436">
    <property type="component" value="Unassembled WGS sequence"/>
</dbReference>